<dbReference type="InterPro" id="IPR012296">
    <property type="entry name" value="Nuclease_put_TT1808"/>
</dbReference>
<dbReference type="InterPro" id="IPR011335">
    <property type="entry name" value="Restrct_endonuc-II-like"/>
</dbReference>
<comment type="caution">
    <text evidence="2">The sequence shown here is derived from an EMBL/GenBank/DDBJ whole genome shotgun (WGS) entry which is preliminary data.</text>
</comment>
<evidence type="ECO:0000313" key="2">
    <source>
        <dbReference type="EMBL" id="MDJ1170333.1"/>
    </source>
</evidence>
<dbReference type="Proteomes" id="UP001235303">
    <property type="component" value="Unassembled WGS sequence"/>
</dbReference>
<keyword evidence="3" id="KW-1185">Reference proteome</keyword>
<dbReference type="InterPro" id="IPR008538">
    <property type="entry name" value="Uma2"/>
</dbReference>
<dbReference type="PANTHER" id="PTHR35400:SF1">
    <property type="entry name" value="SLR1083 PROTEIN"/>
    <property type="match status" value="1"/>
</dbReference>
<dbReference type="Gene3D" id="3.90.1570.10">
    <property type="entry name" value="tt1808, chain A"/>
    <property type="match status" value="1"/>
</dbReference>
<gene>
    <name evidence="2" type="ORF">PMG71_12915</name>
</gene>
<evidence type="ECO:0000313" key="3">
    <source>
        <dbReference type="Proteomes" id="UP001235303"/>
    </source>
</evidence>
<organism evidence="2 3">
    <name type="scientific">Roseofilum acuticapitatum BLCC-M154</name>
    <dbReference type="NCBI Taxonomy" id="3022444"/>
    <lineage>
        <taxon>Bacteria</taxon>
        <taxon>Bacillati</taxon>
        <taxon>Cyanobacteriota</taxon>
        <taxon>Cyanophyceae</taxon>
        <taxon>Desertifilales</taxon>
        <taxon>Desertifilaceae</taxon>
        <taxon>Roseofilum</taxon>
        <taxon>Roseofilum acuticapitatum</taxon>
    </lineage>
</organism>
<proteinExistence type="predicted"/>
<reference evidence="2 3" key="1">
    <citation type="submission" date="2023-01" db="EMBL/GenBank/DDBJ databases">
        <title>Novel diversity within Roseofilum (Cyanobacteria; Desertifilaceae) from marine benthic mats with descriptions of four novel species.</title>
        <authorList>
            <person name="Wang Y."/>
            <person name="Berthold D.E."/>
            <person name="Hu J."/>
            <person name="Lefler F.W."/>
            <person name="Laughinghouse H.D. IV."/>
        </authorList>
    </citation>
    <scope>NUCLEOTIDE SEQUENCE [LARGE SCALE GENOMIC DNA]</scope>
    <source>
        <strain evidence="2 3">BLCC-M154</strain>
    </source>
</reference>
<keyword evidence="2" id="KW-0378">Hydrolase</keyword>
<dbReference type="PANTHER" id="PTHR35400">
    <property type="entry name" value="SLR1083 PROTEIN"/>
    <property type="match status" value="1"/>
</dbReference>
<protein>
    <submittedName>
        <fullName evidence="2">Uma2 family endonuclease</fullName>
    </submittedName>
</protein>
<dbReference type="CDD" id="cd06260">
    <property type="entry name" value="DUF820-like"/>
    <property type="match status" value="1"/>
</dbReference>
<name>A0ABT7AWB3_9CYAN</name>
<keyword evidence="2" id="KW-0255">Endonuclease</keyword>
<feature type="domain" description="Putative restriction endonuclease" evidence="1">
    <location>
        <begin position="12"/>
        <end position="179"/>
    </location>
</feature>
<sequence length="184" mass="21263">MSVLLKRLFTVDEYHRMGTTGILPESDRTELIRGEIIQKSRITPIHASYVDRLTRLFLLQLGERVWVRGQNTIVLDNTSEPEPDLCLLRPRADFYRDGHPQPEDIFLLVEVADTTLRGDRDIKIPLYAQAQIPEVWLLNIPEQCLEIYRQPAPEGYQQVQRLQKGEISVQLFPDIQFAVAEILA</sequence>
<keyword evidence="2" id="KW-0540">Nuclease</keyword>
<evidence type="ECO:0000259" key="1">
    <source>
        <dbReference type="Pfam" id="PF05685"/>
    </source>
</evidence>
<dbReference type="SUPFAM" id="SSF52980">
    <property type="entry name" value="Restriction endonuclease-like"/>
    <property type="match status" value="1"/>
</dbReference>
<dbReference type="RefSeq" id="WP_283754091.1">
    <property type="nucleotide sequence ID" value="NZ_JAQOSP010000087.1"/>
</dbReference>
<accession>A0ABT7AWB3</accession>
<dbReference type="Pfam" id="PF05685">
    <property type="entry name" value="Uma2"/>
    <property type="match status" value="1"/>
</dbReference>
<dbReference type="GO" id="GO:0004519">
    <property type="term" value="F:endonuclease activity"/>
    <property type="evidence" value="ECO:0007669"/>
    <property type="project" value="UniProtKB-KW"/>
</dbReference>
<dbReference type="EMBL" id="JAQOSP010000087">
    <property type="protein sequence ID" value="MDJ1170333.1"/>
    <property type="molecule type" value="Genomic_DNA"/>
</dbReference>